<keyword evidence="3" id="KW-1185">Reference proteome</keyword>
<gene>
    <name evidence="2" type="ORF">RM533_07285</name>
</gene>
<dbReference type="InterPro" id="IPR009799">
    <property type="entry name" value="EthD_dom"/>
</dbReference>
<protein>
    <submittedName>
        <fullName evidence="2">EthD domain-containing protein</fullName>
    </submittedName>
</protein>
<name>A0ABU2ZKN9_9SPHN</name>
<sequence>MHRLIGEQVLQGCATRYVRRFTTPLDGKWRADDADVVLEIDFPSQRHVDAFFAIVQDPAVAMMIADDEARLFHAPSMQTYLLDERESTLPAVR</sequence>
<dbReference type="EMBL" id="JAVRHS010000004">
    <property type="protein sequence ID" value="MDT0575987.1"/>
    <property type="molecule type" value="Genomic_DNA"/>
</dbReference>
<evidence type="ECO:0000313" key="2">
    <source>
        <dbReference type="EMBL" id="MDT0575987.1"/>
    </source>
</evidence>
<dbReference type="Pfam" id="PF07110">
    <property type="entry name" value="EthD"/>
    <property type="match status" value="1"/>
</dbReference>
<evidence type="ECO:0000313" key="3">
    <source>
        <dbReference type="Proteomes" id="UP001259803"/>
    </source>
</evidence>
<dbReference type="RefSeq" id="WP_311340563.1">
    <property type="nucleotide sequence ID" value="NZ_JAVRHS010000004.1"/>
</dbReference>
<evidence type="ECO:0000259" key="1">
    <source>
        <dbReference type="Pfam" id="PF07110"/>
    </source>
</evidence>
<proteinExistence type="predicted"/>
<accession>A0ABU2ZKN9</accession>
<feature type="domain" description="EthD" evidence="1">
    <location>
        <begin position="19"/>
        <end position="71"/>
    </location>
</feature>
<reference evidence="2 3" key="1">
    <citation type="submission" date="2023-09" db="EMBL/GenBank/DDBJ databases">
        <authorList>
            <person name="Rey-Velasco X."/>
        </authorList>
    </citation>
    <scope>NUCLEOTIDE SEQUENCE [LARGE SCALE GENOMIC DNA]</scope>
    <source>
        <strain evidence="2 3">F390</strain>
    </source>
</reference>
<dbReference type="Proteomes" id="UP001259803">
    <property type="component" value="Unassembled WGS sequence"/>
</dbReference>
<organism evidence="2 3">
    <name type="scientific">Croceicoccus esteveae</name>
    <dbReference type="NCBI Taxonomy" id="3075597"/>
    <lineage>
        <taxon>Bacteria</taxon>
        <taxon>Pseudomonadati</taxon>
        <taxon>Pseudomonadota</taxon>
        <taxon>Alphaproteobacteria</taxon>
        <taxon>Sphingomonadales</taxon>
        <taxon>Erythrobacteraceae</taxon>
        <taxon>Croceicoccus</taxon>
    </lineage>
</organism>
<comment type="caution">
    <text evidence="2">The sequence shown here is derived from an EMBL/GenBank/DDBJ whole genome shotgun (WGS) entry which is preliminary data.</text>
</comment>